<gene>
    <name evidence="1" type="ORF">PPG34_17085</name>
</gene>
<comment type="caution">
    <text evidence="1">The sequence shown here is derived from an EMBL/GenBank/DDBJ whole genome shotgun (WGS) entry which is preliminary data.</text>
</comment>
<sequence length="127" mass="14623">MSPLALLFSIPCTLPMLNKPTSVSATKLKLLPAYAGVDSIEDALRMPRALRLLWLEILVNERLDVPSWQHLPEVREAYTKACRWYTSYRSVLNAILSRESLPHDPGPIDFREYRTFAEALRFVTTQY</sequence>
<organism evidence="1 2">
    <name type="scientific">Candidatus Nitronereus thalassa</name>
    <dbReference type="NCBI Taxonomy" id="3020898"/>
    <lineage>
        <taxon>Bacteria</taxon>
        <taxon>Pseudomonadati</taxon>
        <taxon>Nitrospirota</taxon>
        <taxon>Nitrospiria</taxon>
        <taxon>Nitrospirales</taxon>
        <taxon>Nitrospiraceae</taxon>
        <taxon>Candidatus Nitronereus</taxon>
    </lineage>
</organism>
<dbReference type="RefSeq" id="WP_313834654.1">
    <property type="nucleotide sequence ID" value="NZ_JAQOUE010000002.1"/>
</dbReference>
<protein>
    <submittedName>
        <fullName evidence="1">Uncharacterized protein</fullName>
    </submittedName>
</protein>
<accession>A0ABU3KCP7</accession>
<name>A0ABU3KCP7_9BACT</name>
<keyword evidence="2" id="KW-1185">Reference proteome</keyword>
<evidence type="ECO:0000313" key="1">
    <source>
        <dbReference type="EMBL" id="MDT7044068.1"/>
    </source>
</evidence>
<proteinExistence type="predicted"/>
<reference evidence="1 2" key="1">
    <citation type="journal article" date="2023" name="ISME J.">
        <title>Cultivation and genomic characterization of novel and ubiquitous marine nitrite-oxidizing bacteria from the Nitrospirales.</title>
        <authorList>
            <person name="Mueller A.J."/>
            <person name="Daebeler A."/>
            <person name="Herbold C.W."/>
            <person name="Kirkegaard R.H."/>
            <person name="Daims H."/>
        </authorList>
    </citation>
    <scope>NUCLEOTIDE SEQUENCE [LARGE SCALE GENOMIC DNA]</scope>
    <source>
        <strain evidence="1 2">EB</strain>
    </source>
</reference>
<evidence type="ECO:0000313" key="2">
    <source>
        <dbReference type="Proteomes" id="UP001250932"/>
    </source>
</evidence>
<dbReference type="Proteomes" id="UP001250932">
    <property type="component" value="Unassembled WGS sequence"/>
</dbReference>
<dbReference type="EMBL" id="JAQOUE010000002">
    <property type="protein sequence ID" value="MDT7044068.1"/>
    <property type="molecule type" value="Genomic_DNA"/>
</dbReference>